<keyword evidence="7 12" id="KW-0378">Hydrolase</keyword>
<dbReference type="SUPFAM" id="SSF53474">
    <property type="entry name" value="alpha/beta-Hydrolases"/>
    <property type="match status" value="1"/>
</dbReference>
<keyword evidence="9 12" id="KW-0653">Protein transport</keyword>
<dbReference type="GO" id="GO:0006505">
    <property type="term" value="P:GPI anchor metabolic process"/>
    <property type="evidence" value="ECO:0007669"/>
    <property type="project" value="TreeGrafter"/>
</dbReference>
<keyword evidence="6 12" id="KW-0812">Transmembrane</keyword>
<protein>
    <recommendedName>
        <fullName evidence="4 12">GPI inositol-deacylase</fullName>
        <ecNumber evidence="12">3.1.-.-</ecNumber>
    </recommendedName>
</protein>
<evidence type="ECO:0000313" key="15">
    <source>
        <dbReference type="EMBL" id="KAK3201433.1"/>
    </source>
</evidence>
<comment type="subcellular location">
    <subcellularLocation>
        <location evidence="2">Endoplasmic reticulum membrane</location>
        <topology evidence="2">Multi-pass membrane protein</topology>
    </subcellularLocation>
</comment>
<feature type="transmembrane region" description="Helical" evidence="12">
    <location>
        <begin position="734"/>
        <end position="754"/>
    </location>
</feature>
<feature type="transmembrane region" description="Helical" evidence="12">
    <location>
        <begin position="860"/>
        <end position="879"/>
    </location>
</feature>
<dbReference type="Pfam" id="PF25141">
    <property type="entry name" value="PGAP1_2nd"/>
    <property type="match status" value="1"/>
</dbReference>
<comment type="similarity">
    <text evidence="3 12">Belongs to the GPI inositol-deacylase family.</text>
</comment>
<feature type="domain" description="GPI inositol-deacylase transmembrane" evidence="14">
    <location>
        <begin position="807"/>
        <end position="928"/>
    </location>
</feature>
<evidence type="ECO:0000256" key="5">
    <source>
        <dbReference type="ARBA" id="ARBA00022448"/>
    </source>
</evidence>
<dbReference type="Proteomes" id="UP001280581">
    <property type="component" value="Unassembled WGS sequence"/>
</dbReference>
<evidence type="ECO:0000256" key="11">
    <source>
        <dbReference type="ARBA" id="ARBA00023136"/>
    </source>
</evidence>
<evidence type="ECO:0000256" key="12">
    <source>
        <dbReference type="RuleBase" id="RU365011"/>
    </source>
</evidence>
<dbReference type="InterPro" id="IPR039529">
    <property type="entry name" value="PGAP1/BST1"/>
</dbReference>
<keyword evidence="10 12" id="KW-1133">Transmembrane helix</keyword>
<dbReference type="InterPro" id="IPR029058">
    <property type="entry name" value="AB_hydrolase_fold"/>
</dbReference>
<evidence type="ECO:0000256" key="3">
    <source>
        <dbReference type="ARBA" id="ARBA00006931"/>
    </source>
</evidence>
<reference evidence="15 16" key="1">
    <citation type="submission" date="2021-02" db="EMBL/GenBank/DDBJ databases">
        <title>Genome assembly of Pseudopithomyces chartarum.</title>
        <authorList>
            <person name="Jauregui R."/>
            <person name="Singh J."/>
            <person name="Voisey C."/>
        </authorList>
    </citation>
    <scope>NUCLEOTIDE SEQUENCE [LARGE SCALE GENOMIC DNA]</scope>
    <source>
        <strain evidence="15 16">AGR01</strain>
    </source>
</reference>
<dbReference type="GO" id="GO:0050185">
    <property type="term" value="F:phosphatidylinositol deacylase activity"/>
    <property type="evidence" value="ECO:0007669"/>
    <property type="project" value="TreeGrafter"/>
</dbReference>
<feature type="transmembrane region" description="Helical" evidence="12">
    <location>
        <begin position="29"/>
        <end position="50"/>
    </location>
</feature>
<dbReference type="Pfam" id="PF24660">
    <property type="entry name" value="PGAP1_3rd"/>
    <property type="match status" value="1"/>
</dbReference>
<comment type="caution">
    <text evidence="15">The sequence shown here is derived from an EMBL/GenBank/DDBJ whole genome shotgun (WGS) entry which is preliminary data.</text>
</comment>
<name>A0AAN6LQV9_9PLEO</name>
<evidence type="ECO:0000256" key="6">
    <source>
        <dbReference type="ARBA" id="ARBA00022692"/>
    </source>
</evidence>
<accession>A0AAN6LQV9</accession>
<dbReference type="Pfam" id="PF25140">
    <property type="entry name" value="PGAP1_TMD"/>
    <property type="match status" value="2"/>
</dbReference>
<evidence type="ECO:0000256" key="2">
    <source>
        <dbReference type="ARBA" id="ARBA00004477"/>
    </source>
</evidence>
<feature type="domain" description="GPI inositol-deacylase PGAP1-like alpha/beta" evidence="13">
    <location>
        <begin position="105"/>
        <end position="347"/>
    </location>
</feature>
<dbReference type="AlphaFoldDB" id="A0AAN6LQV9"/>
<sequence length="952" mass="106646">MNQIAKDITADSMDERHACRQRARWKNPWACSLHTIVATLLGLAALFLMAQSFLTRQLDPKGCAMSYMRPAYFKFDDFDREHTRFAGKYSLYLYREGGIDDDRRVKGVPVLFIPGNAGSYKQVRSFASEAAYYYHNSVRHQVDSNSAKRPLDFFSVDFNEDFTAFHGQTLLDQAEYLNDAITFILSLYHTPSRFLRDSELPDPASVVIVGHSMGGVVARTMLTMPNYQSKSINTIITLAAPHARPPVSFDGDIVRTYNGVNEYWRRAYSQKRATDNPLSQVTLISIAGGGLDTIVSSDYASLASIVPDTHGFTVFTSSIPNVWTGADHLAITWCDQVRKSVIHALYDVIDVTKSIQTVSRAGRMHAFKRWFLTGLEKVAEKSLPREEPKTLLIVDEKNALVSDGHRFVLRSLGQSHYQPSLSLMPISEGLISGRTFSLLTSERLDSTGQHGRLEVLFCSVIPVHAHQSAPSFKVKMDLSSDSSHSTRLSCKNAASDAIVLPASTIHSTDPFKNDQQPFSFLQYKAEDLLEYQYIAVVDKVSQHSYGWVVAEFSNETDSMYHIDIGLQRLLATGVSLELASQRPLTTNIEIPALHSSLLAYHLHVQQRDCRSGELFMPLVRQHISEVHESKYFVNVKNAEINIHGVAPYMPPPAFTEPTTNSLSLQVWTDPTCDQGVNITLKVDLLGSLGKLWMRYRIVFAAFPLLIVAIVLRHQFTVYDKTGVFVSFSEGINECVLSSIPFTLAALTLLSLSLAGAHGQIFGTTAADAPTNKIDQFNDTNHQLLLGMQDTFFWFLVPLFGLILRLARDTRLDMNYNFANYVHSIFILMLWVLPINLPVLVVWVRNLAVHWLTPFSPHHNILSILPFILLVETLSTGRMIPRAQTRFSIVTNGILFAIGSYAAVYGVTYAYVLHHLANILCAWLVTIHFDTSSLSVKRFSGILDSDSETKKQP</sequence>
<feature type="transmembrane region" description="Helical" evidence="12">
    <location>
        <begin position="886"/>
        <end position="904"/>
    </location>
</feature>
<dbReference type="EC" id="3.1.-.-" evidence="12"/>
<dbReference type="InterPro" id="IPR012908">
    <property type="entry name" value="PGAP1-ab_dom-like"/>
</dbReference>
<proteinExistence type="inferred from homology"/>
<feature type="transmembrane region" description="Helical" evidence="12">
    <location>
        <begin position="790"/>
        <end position="806"/>
    </location>
</feature>
<keyword evidence="5 12" id="KW-0813">Transport</keyword>
<evidence type="ECO:0000313" key="16">
    <source>
        <dbReference type="Proteomes" id="UP001280581"/>
    </source>
</evidence>
<keyword evidence="16" id="KW-1185">Reference proteome</keyword>
<evidence type="ECO:0000256" key="9">
    <source>
        <dbReference type="ARBA" id="ARBA00022927"/>
    </source>
</evidence>
<dbReference type="PANTHER" id="PTHR15495:SF7">
    <property type="entry name" value="GPI INOSITOL-DEACYLASE"/>
    <property type="match status" value="1"/>
</dbReference>
<dbReference type="Pfam" id="PF07819">
    <property type="entry name" value="PGAP1"/>
    <property type="match status" value="1"/>
</dbReference>
<dbReference type="GO" id="GO:0005789">
    <property type="term" value="C:endoplasmic reticulum membrane"/>
    <property type="evidence" value="ECO:0007669"/>
    <property type="project" value="UniProtKB-SubCell"/>
</dbReference>
<dbReference type="GO" id="GO:0015031">
    <property type="term" value="P:protein transport"/>
    <property type="evidence" value="ECO:0007669"/>
    <property type="project" value="UniProtKB-KW"/>
</dbReference>
<evidence type="ECO:0000256" key="4">
    <source>
        <dbReference type="ARBA" id="ARBA00015856"/>
    </source>
</evidence>
<dbReference type="PANTHER" id="PTHR15495">
    <property type="entry name" value="NEGATIVE REGULATOR OF VESICLE FORMATION-RELATED"/>
    <property type="match status" value="1"/>
</dbReference>
<keyword evidence="11 12" id="KW-0472">Membrane</keyword>
<dbReference type="FunFam" id="3.40.50.1820:FF:000056">
    <property type="entry name" value="GPI inositol-deacylase"/>
    <property type="match status" value="1"/>
</dbReference>
<dbReference type="InterPro" id="IPR056824">
    <property type="entry name" value="PGAP1_TMD"/>
</dbReference>
<feature type="transmembrane region" description="Helical" evidence="12">
    <location>
        <begin position="692"/>
        <end position="713"/>
    </location>
</feature>
<evidence type="ECO:0000256" key="8">
    <source>
        <dbReference type="ARBA" id="ARBA00022824"/>
    </source>
</evidence>
<keyword evidence="8 12" id="KW-0256">Endoplasmic reticulum</keyword>
<evidence type="ECO:0000259" key="13">
    <source>
        <dbReference type="Pfam" id="PF07819"/>
    </source>
</evidence>
<evidence type="ECO:0000256" key="7">
    <source>
        <dbReference type="ARBA" id="ARBA00022801"/>
    </source>
</evidence>
<organism evidence="15 16">
    <name type="scientific">Pseudopithomyces chartarum</name>
    <dbReference type="NCBI Taxonomy" id="1892770"/>
    <lineage>
        <taxon>Eukaryota</taxon>
        <taxon>Fungi</taxon>
        <taxon>Dikarya</taxon>
        <taxon>Ascomycota</taxon>
        <taxon>Pezizomycotina</taxon>
        <taxon>Dothideomycetes</taxon>
        <taxon>Pleosporomycetidae</taxon>
        <taxon>Pleosporales</taxon>
        <taxon>Massarineae</taxon>
        <taxon>Didymosphaeriaceae</taxon>
        <taxon>Pseudopithomyces</taxon>
    </lineage>
</organism>
<dbReference type="EMBL" id="WVTA01000016">
    <property type="protein sequence ID" value="KAK3201433.1"/>
    <property type="molecule type" value="Genomic_DNA"/>
</dbReference>
<evidence type="ECO:0000259" key="14">
    <source>
        <dbReference type="Pfam" id="PF25140"/>
    </source>
</evidence>
<evidence type="ECO:0000256" key="1">
    <source>
        <dbReference type="ARBA" id="ARBA00003496"/>
    </source>
</evidence>
<gene>
    <name evidence="15" type="ORF">GRF29_185g942244</name>
</gene>
<feature type="domain" description="GPI inositol-deacylase transmembrane" evidence="14">
    <location>
        <begin position="698"/>
        <end position="802"/>
    </location>
</feature>
<evidence type="ECO:0000256" key="10">
    <source>
        <dbReference type="ARBA" id="ARBA00022989"/>
    </source>
</evidence>
<dbReference type="Gene3D" id="3.40.50.1820">
    <property type="entry name" value="alpha/beta hydrolase"/>
    <property type="match status" value="1"/>
</dbReference>
<comment type="function">
    <text evidence="1 12">Involved in inositol deacylation of GPI-anchored proteins which plays important roles in the quality control and ER-associated degradation of GPI-anchored proteins.</text>
</comment>
<dbReference type="GO" id="GO:0006888">
    <property type="term" value="P:endoplasmic reticulum to Golgi vesicle-mediated transport"/>
    <property type="evidence" value="ECO:0007669"/>
    <property type="project" value="TreeGrafter"/>
</dbReference>
<feature type="transmembrane region" description="Helical" evidence="12">
    <location>
        <begin position="818"/>
        <end position="840"/>
    </location>
</feature>